<keyword evidence="6" id="KW-0539">Nucleus</keyword>
<dbReference type="Gene3D" id="1.10.20.10">
    <property type="entry name" value="Histone, subunit A"/>
    <property type="match status" value="1"/>
</dbReference>
<dbReference type="InterPro" id="IPR019473">
    <property type="entry name" value="TFIID_su8_C"/>
</dbReference>
<dbReference type="EMBL" id="JABCRI010000018">
    <property type="protein sequence ID" value="KAF8389922.1"/>
    <property type="molecule type" value="Genomic_DNA"/>
</dbReference>
<sequence length="366" mass="40506">MSDGGGESGRENEQDVKNRVGSDDFGRAIAKIAVAQICECTGFQSIQQSALEALSDILIRYLCDLGKTAHFYVNLAGRTDCNIFDIFQVLGDLGCLQSISRASNVNHCLAGSGTVQEIIQYVNLAEEIQFAQPLPRFPVIRNPRLTPSFLQIGETSTSKHIPAWLPAFPDPHTYIHTPMWNERSTDPRTEKIEQARQRRKAEQSLLSLQQRLKCNVSAVLASVDPRDDGKLRQVVVSNPFLTTPFQFEEKDVSPVVLSEKLSNETVVGKPVSVLETFAPAIEAVKSGFCDSVDGDKNVLQNKRPAVNFKFGICKKSLGSPPDLSLKKKGGGKTDSWFGDDEKDDKKRRAKQILKESMENPQELAQL</sequence>
<evidence type="ECO:0000313" key="9">
    <source>
        <dbReference type="EMBL" id="KAF8389922.1"/>
    </source>
</evidence>
<dbReference type="InterPro" id="IPR009072">
    <property type="entry name" value="Histone-fold"/>
</dbReference>
<dbReference type="Proteomes" id="UP000655225">
    <property type="component" value="Unassembled WGS sequence"/>
</dbReference>
<comment type="similarity">
    <text evidence="2">Belongs to the TAF8 family.</text>
</comment>
<dbReference type="CDD" id="cd08049">
    <property type="entry name" value="TAF8"/>
    <property type="match status" value="1"/>
</dbReference>
<feature type="domain" description="Bromodomain associated" evidence="8">
    <location>
        <begin position="23"/>
        <end position="98"/>
    </location>
</feature>
<proteinExistence type="inferred from homology"/>
<dbReference type="SMART" id="SM00576">
    <property type="entry name" value="BTP"/>
    <property type="match status" value="1"/>
</dbReference>
<gene>
    <name evidence="9" type="ORF">HHK36_024441</name>
</gene>
<keyword evidence="5" id="KW-0804">Transcription</keyword>
<evidence type="ECO:0000256" key="4">
    <source>
        <dbReference type="ARBA" id="ARBA00023015"/>
    </source>
</evidence>
<protein>
    <recommendedName>
        <fullName evidence="3">Transcription initiation factor TFIID subunit 8</fullName>
    </recommendedName>
</protein>
<dbReference type="Pfam" id="PF07524">
    <property type="entry name" value="Bromo_TP"/>
    <property type="match status" value="1"/>
</dbReference>
<dbReference type="OMA" id="WEASHGF"/>
<evidence type="ECO:0000256" key="3">
    <source>
        <dbReference type="ARBA" id="ARBA00017307"/>
    </source>
</evidence>
<evidence type="ECO:0000256" key="1">
    <source>
        <dbReference type="ARBA" id="ARBA00004123"/>
    </source>
</evidence>
<dbReference type="InterPro" id="IPR037818">
    <property type="entry name" value="TAF8"/>
</dbReference>
<evidence type="ECO:0000256" key="6">
    <source>
        <dbReference type="ARBA" id="ARBA00023242"/>
    </source>
</evidence>
<dbReference type="AlphaFoldDB" id="A0A834YK98"/>
<dbReference type="GO" id="GO:0005669">
    <property type="term" value="C:transcription factor TFIID complex"/>
    <property type="evidence" value="ECO:0007669"/>
    <property type="project" value="InterPro"/>
</dbReference>
<dbReference type="InterPro" id="IPR006565">
    <property type="entry name" value="BTP"/>
</dbReference>
<dbReference type="PANTHER" id="PTHR46338:SF1">
    <property type="entry name" value="TRANSCRIPTION INITIATION FACTOR TFIID SUBUNIT 8"/>
    <property type="match status" value="1"/>
</dbReference>
<keyword evidence="10" id="KW-1185">Reference proteome</keyword>
<evidence type="ECO:0000256" key="5">
    <source>
        <dbReference type="ARBA" id="ARBA00023163"/>
    </source>
</evidence>
<evidence type="ECO:0000259" key="8">
    <source>
        <dbReference type="SMART" id="SM00576"/>
    </source>
</evidence>
<organism evidence="9 10">
    <name type="scientific">Tetracentron sinense</name>
    <name type="common">Spur-leaf</name>
    <dbReference type="NCBI Taxonomy" id="13715"/>
    <lineage>
        <taxon>Eukaryota</taxon>
        <taxon>Viridiplantae</taxon>
        <taxon>Streptophyta</taxon>
        <taxon>Embryophyta</taxon>
        <taxon>Tracheophyta</taxon>
        <taxon>Spermatophyta</taxon>
        <taxon>Magnoliopsida</taxon>
        <taxon>Trochodendrales</taxon>
        <taxon>Trochodendraceae</taxon>
        <taxon>Tetracentron</taxon>
    </lineage>
</organism>
<feature type="region of interest" description="Disordered" evidence="7">
    <location>
        <begin position="319"/>
        <end position="348"/>
    </location>
</feature>
<dbReference type="GO" id="GO:0046982">
    <property type="term" value="F:protein heterodimerization activity"/>
    <property type="evidence" value="ECO:0007669"/>
    <property type="project" value="InterPro"/>
</dbReference>
<evidence type="ECO:0000256" key="2">
    <source>
        <dbReference type="ARBA" id="ARBA00008767"/>
    </source>
</evidence>
<keyword evidence="4" id="KW-0805">Transcription regulation</keyword>
<accession>A0A834YK98</accession>
<dbReference type="Pfam" id="PF10406">
    <property type="entry name" value="TAF8_C"/>
    <property type="match status" value="1"/>
</dbReference>
<reference evidence="9 10" key="1">
    <citation type="submission" date="2020-04" db="EMBL/GenBank/DDBJ databases">
        <title>Plant Genome Project.</title>
        <authorList>
            <person name="Zhang R.-G."/>
        </authorList>
    </citation>
    <scope>NUCLEOTIDE SEQUENCE [LARGE SCALE GENOMIC DNA]</scope>
    <source>
        <strain evidence="9">YNK0</strain>
        <tissue evidence="9">Leaf</tissue>
    </source>
</reference>
<evidence type="ECO:0000256" key="7">
    <source>
        <dbReference type="SAM" id="MobiDB-lite"/>
    </source>
</evidence>
<name>A0A834YK98_TETSI</name>
<comment type="caution">
    <text evidence="9">The sequence shown here is derived from an EMBL/GenBank/DDBJ whole genome shotgun (WGS) entry which is preliminary data.</text>
</comment>
<dbReference type="PANTHER" id="PTHR46338">
    <property type="entry name" value="TRANSCRIPTION INITIATION FACTOR TFIID SUBUNIT 8"/>
    <property type="match status" value="1"/>
</dbReference>
<evidence type="ECO:0000313" key="10">
    <source>
        <dbReference type="Proteomes" id="UP000655225"/>
    </source>
</evidence>
<dbReference type="OrthoDB" id="436852at2759"/>
<comment type="subcellular location">
    <subcellularLocation>
        <location evidence="1">Nucleus</location>
    </subcellularLocation>
</comment>